<sequence length="42" mass="4747">MRVLMAESPTVSRTAMRRPSVSTWSQVWFHPAALLQLESTTS</sequence>
<dbReference type="EMBL" id="HF583642">
    <property type="protein sequence ID" value="CCQ43139.1"/>
    <property type="molecule type" value="Genomic_DNA"/>
</dbReference>
<dbReference type="OrthoDB" id="6252479at2759"/>
<name>L8E7M5_HUMAN</name>
<accession>L8E7M5</accession>
<reference evidence="1" key="1">
    <citation type="journal article" date="2013" name="PLoS ONE">
        <title>Direct detection of alternative open reading frames translation products in human significantly expands the proteome.</title>
        <authorList>
            <person name="Vanderperre B."/>
            <person name="Lucier J.-F."/>
            <person name="Motard J."/>
            <person name="Tremblay G."/>
            <person name="Vanderperre S."/>
            <person name="Wisztorski M."/>
            <person name="Salzet M."/>
            <person name="Boisvert F.-M."/>
            <person name="Roucou X."/>
        </authorList>
    </citation>
    <scope>NUCLEOTIDE SEQUENCE</scope>
</reference>
<organism evidence="1">
    <name type="scientific">Homo sapiens</name>
    <name type="common">Human</name>
    <dbReference type="NCBI Taxonomy" id="9606"/>
    <lineage>
        <taxon>Eukaryota</taxon>
        <taxon>Metazoa</taxon>
        <taxon>Chordata</taxon>
        <taxon>Craniata</taxon>
        <taxon>Vertebrata</taxon>
        <taxon>Euteleostomi</taxon>
        <taxon>Mammalia</taxon>
        <taxon>Eutheria</taxon>
        <taxon>Euarchontoglires</taxon>
        <taxon>Primates</taxon>
        <taxon>Haplorrhini</taxon>
        <taxon>Catarrhini</taxon>
        <taxon>Hominidae</taxon>
        <taxon>Homo</taxon>
    </lineage>
</organism>
<gene>
    <name evidence="1" type="primary">FAT2</name>
</gene>
<proteinExistence type="predicted"/>
<evidence type="ECO:0000313" key="1">
    <source>
        <dbReference type="EMBL" id="CCQ43139.1"/>
    </source>
</evidence>
<dbReference type="AlphaFoldDB" id="L8E7M5"/>
<protein>
    <submittedName>
        <fullName evidence="1">Alternative protein FAT2</fullName>
    </submittedName>
</protein>